<dbReference type="Proteomes" id="UP000278756">
    <property type="component" value="Chromosome 1"/>
</dbReference>
<dbReference type="PANTHER" id="PTHR11717">
    <property type="entry name" value="LOW MOLECULAR WEIGHT PROTEIN TYROSINE PHOSPHATASE"/>
    <property type="match status" value="1"/>
</dbReference>
<evidence type="ECO:0000313" key="7">
    <source>
        <dbReference type="EMBL" id="BBF79493.1"/>
    </source>
</evidence>
<dbReference type="EMBL" id="AP018827">
    <property type="protein sequence ID" value="BBF79493.1"/>
    <property type="molecule type" value="Genomic_DNA"/>
</dbReference>
<evidence type="ECO:0000313" key="8">
    <source>
        <dbReference type="Proteomes" id="UP000278756"/>
    </source>
</evidence>
<protein>
    <recommendedName>
        <fullName evidence="2">protein-tyrosine-phosphatase</fullName>
        <ecNumber evidence="2">3.1.3.48</ecNumber>
    </recommendedName>
</protein>
<accession>A0A3G9G361</accession>
<gene>
    <name evidence="7" type="ORF">EM6_0059</name>
</gene>
<dbReference type="Gene3D" id="3.40.50.2300">
    <property type="match status" value="1"/>
</dbReference>
<dbReference type="RefSeq" id="WP_126419494.1">
    <property type="nucleotide sequence ID" value="NZ_AP018827.1"/>
</dbReference>
<dbReference type="SMART" id="SM00226">
    <property type="entry name" value="LMWPc"/>
    <property type="match status" value="1"/>
</dbReference>
<dbReference type="AlphaFoldDB" id="A0A3G9G361"/>
<keyword evidence="4" id="KW-0904">Protein phosphatase</keyword>
<evidence type="ECO:0000256" key="5">
    <source>
        <dbReference type="PIRSR" id="PIRSR617867-1"/>
    </source>
</evidence>
<dbReference type="InterPro" id="IPR036196">
    <property type="entry name" value="Ptyr_pPase_sf"/>
</dbReference>
<comment type="similarity">
    <text evidence="1">Belongs to the low molecular weight phosphotyrosine protein phosphatase family.</text>
</comment>
<reference evidence="8" key="1">
    <citation type="journal article" date="2017" name="Biotechnol. Biofuels">
        <title>Evaluation of environmental bacterial communities as a factor affecting the growth of duckweed Lemna minor.</title>
        <authorList>
            <person name="Ishizawa H."/>
            <person name="Kuroda M."/>
            <person name="Morikawa M."/>
            <person name="Ike M."/>
        </authorList>
    </citation>
    <scope>NUCLEOTIDE SEQUENCE [LARGE SCALE GENOMIC DNA]</scope>
    <source>
        <strain evidence="8">M6</strain>
    </source>
</reference>
<proteinExistence type="inferred from homology"/>
<dbReference type="InterPro" id="IPR017867">
    <property type="entry name" value="Tyr_phospatase_low_mol_wt"/>
</dbReference>
<feature type="domain" description="Phosphotyrosine protein phosphatase I" evidence="6">
    <location>
        <begin position="2"/>
        <end position="150"/>
    </location>
</feature>
<sequence>MTSVLFVCLGNICRSPLAEGLLRHHVEQAGLSDRFVIDSAGTGGWHAGEGPDRRSIAVAARYGVDISSQCARQLHRDDFYRFDLILGLDRDNVRNIRKIAPDDTTATIGLYLEQALGLMKDVPDPYYGDTRDFETVYRLCDEASAALLRTLTKRPG</sequence>
<dbReference type="InterPro" id="IPR023485">
    <property type="entry name" value="Ptyr_pPase"/>
</dbReference>
<name>A0A3G9G361_9CAUL</name>
<evidence type="ECO:0000256" key="4">
    <source>
        <dbReference type="ARBA" id="ARBA00022912"/>
    </source>
</evidence>
<dbReference type="EC" id="3.1.3.48" evidence="2"/>
<dbReference type="Pfam" id="PF01451">
    <property type="entry name" value="LMWPc"/>
    <property type="match status" value="1"/>
</dbReference>
<feature type="active site" description="Nucleophile" evidence="5">
    <location>
        <position position="8"/>
    </location>
</feature>
<organism evidence="7 8">
    <name type="scientific">Asticcacaulis excentricus</name>
    <dbReference type="NCBI Taxonomy" id="78587"/>
    <lineage>
        <taxon>Bacteria</taxon>
        <taxon>Pseudomonadati</taxon>
        <taxon>Pseudomonadota</taxon>
        <taxon>Alphaproteobacteria</taxon>
        <taxon>Caulobacterales</taxon>
        <taxon>Caulobacteraceae</taxon>
        <taxon>Asticcacaulis</taxon>
    </lineage>
</organism>
<evidence type="ECO:0000256" key="2">
    <source>
        <dbReference type="ARBA" id="ARBA00013064"/>
    </source>
</evidence>
<feature type="active site" description="Proton donor" evidence="5">
    <location>
        <position position="124"/>
    </location>
</feature>
<evidence type="ECO:0000259" key="6">
    <source>
        <dbReference type="SMART" id="SM00226"/>
    </source>
</evidence>
<dbReference type="PANTHER" id="PTHR11717:SF7">
    <property type="entry name" value="LOW MOLECULAR WEIGHT PHOSPHOTYROSINE PROTEIN PHOSPHATASE"/>
    <property type="match status" value="1"/>
</dbReference>
<dbReference type="OrthoDB" id="9784339at2"/>
<reference evidence="8" key="2">
    <citation type="journal article" date="2017" name="Plant Physiol. Biochem.">
        <title>Differential oxidative and antioxidative response of duckweed Lemna minor toward plant growth promoting/inhibiting bacteria.</title>
        <authorList>
            <person name="Ishizawa H."/>
            <person name="Kuroda M."/>
            <person name="Morikawa M."/>
            <person name="Ike M."/>
        </authorList>
    </citation>
    <scope>NUCLEOTIDE SEQUENCE [LARGE SCALE GENOMIC DNA]</scope>
    <source>
        <strain evidence="8">M6</strain>
    </source>
</reference>
<evidence type="ECO:0000256" key="1">
    <source>
        <dbReference type="ARBA" id="ARBA00011063"/>
    </source>
</evidence>
<evidence type="ECO:0000256" key="3">
    <source>
        <dbReference type="ARBA" id="ARBA00022801"/>
    </source>
</evidence>
<keyword evidence="3 7" id="KW-0378">Hydrolase</keyword>
<dbReference type="PRINTS" id="PR00719">
    <property type="entry name" value="LMWPTPASE"/>
</dbReference>
<dbReference type="InterPro" id="IPR050438">
    <property type="entry name" value="LMW_PTPase"/>
</dbReference>
<feature type="active site" evidence="5">
    <location>
        <position position="14"/>
    </location>
</feature>
<dbReference type="SUPFAM" id="SSF52788">
    <property type="entry name" value="Phosphotyrosine protein phosphatases I"/>
    <property type="match status" value="1"/>
</dbReference>
<dbReference type="CDD" id="cd16343">
    <property type="entry name" value="LMWPTP"/>
    <property type="match status" value="1"/>
</dbReference>
<dbReference type="GO" id="GO:0004725">
    <property type="term" value="F:protein tyrosine phosphatase activity"/>
    <property type="evidence" value="ECO:0007669"/>
    <property type="project" value="UniProtKB-EC"/>
</dbReference>